<keyword evidence="2" id="KW-1185">Reference proteome</keyword>
<proteinExistence type="predicted"/>
<evidence type="ECO:0000313" key="1">
    <source>
        <dbReference type="EMBL" id="MBP1904664.1"/>
    </source>
</evidence>
<comment type="caution">
    <text evidence="1">The sequence shown here is derived from an EMBL/GenBank/DDBJ whole genome shotgun (WGS) entry which is preliminary data.</text>
</comment>
<organism evidence="1 2">
    <name type="scientific">Paenibacillus turicensis</name>
    <dbReference type="NCBI Taxonomy" id="160487"/>
    <lineage>
        <taxon>Bacteria</taxon>
        <taxon>Bacillati</taxon>
        <taxon>Bacillota</taxon>
        <taxon>Bacilli</taxon>
        <taxon>Bacillales</taxon>
        <taxon>Paenibacillaceae</taxon>
        <taxon>Paenibacillus</taxon>
    </lineage>
</organism>
<protein>
    <submittedName>
        <fullName evidence="1">Uncharacterized protein</fullName>
    </submittedName>
</protein>
<reference evidence="1 2" key="1">
    <citation type="submission" date="2021-03" db="EMBL/GenBank/DDBJ databases">
        <title>Genomic Encyclopedia of Type Strains, Phase IV (KMG-IV): sequencing the most valuable type-strain genomes for metagenomic binning, comparative biology and taxonomic classification.</title>
        <authorList>
            <person name="Goeker M."/>
        </authorList>
    </citation>
    <scope>NUCLEOTIDE SEQUENCE [LARGE SCALE GENOMIC DNA]</scope>
    <source>
        <strain evidence="1 2">DSM 14349</strain>
    </source>
</reference>
<sequence>MKTLYRPVGSQEMKLILELDLKAFPPRLPEQPIFYPVLNQKYATQIARDWNTKDPFSGYVGFVTKFEVASPFIDQYEEQIVGSKQHHELWIPAEDLDELNHNIVGHIQTIDAFYGEQYTGHDATPRIPIFENKGVEEQFLIWKNILDYNSMDFYCEIRAHKHAIYMNYRYWQQADFSQQGVTEQEKLDVLHTMKQYWEEHFPSQKLLLSR</sequence>
<name>A0ABS4FQJ7_9BACL</name>
<accession>A0ABS4FQJ7</accession>
<dbReference type="RefSeq" id="WP_210088331.1">
    <property type="nucleotide sequence ID" value="NZ_JAGGKG010000004.1"/>
</dbReference>
<dbReference type="EMBL" id="JAGGKG010000004">
    <property type="protein sequence ID" value="MBP1904664.1"/>
    <property type="molecule type" value="Genomic_DNA"/>
</dbReference>
<dbReference type="Proteomes" id="UP001519272">
    <property type="component" value="Unassembled WGS sequence"/>
</dbReference>
<gene>
    <name evidence="1" type="ORF">J2Z32_001287</name>
</gene>
<evidence type="ECO:0000313" key="2">
    <source>
        <dbReference type="Proteomes" id="UP001519272"/>
    </source>
</evidence>